<keyword evidence="5" id="KW-0813">Transport</keyword>
<dbReference type="EMBL" id="MH197100">
    <property type="protein sequence ID" value="QBF03601.1"/>
    <property type="molecule type" value="Genomic_DNA"/>
</dbReference>
<keyword evidence="10 16" id="KW-1133">Transmembrane helix</keyword>
<dbReference type="GeneID" id="39110794"/>
<evidence type="ECO:0000256" key="11">
    <source>
        <dbReference type="ARBA" id="ARBA00023027"/>
    </source>
</evidence>
<evidence type="ECO:0000256" key="14">
    <source>
        <dbReference type="ARBA" id="ARBA00031019"/>
    </source>
</evidence>
<evidence type="ECO:0000256" key="1">
    <source>
        <dbReference type="ARBA" id="ARBA00004225"/>
    </source>
</evidence>
<evidence type="ECO:0000256" key="5">
    <source>
        <dbReference type="ARBA" id="ARBA00022448"/>
    </source>
</evidence>
<dbReference type="RefSeq" id="YP_009555984.1">
    <property type="nucleotide sequence ID" value="NC_040931.1"/>
</dbReference>
<evidence type="ECO:0000256" key="12">
    <source>
        <dbReference type="ARBA" id="ARBA00023128"/>
    </source>
</evidence>
<comment type="similarity">
    <text evidence="2">Belongs to the complex I subunit 6 family.</text>
</comment>
<dbReference type="CTD" id="4541"/>
<keyword evidence="7 16" id="KW-0812">Transmembrane</keyword>
<accession>A0A411LVY0</accession>
<keyword evidence="11" id="KW-0520">NAD</keyword>
<organism evidence="17">
    <name type="scientific">Myllocerinus aurolineatus</name>
    <dbReference type="NCBI Taxonomy" id="2527849"/>
    <lineage>
        <taxon>Eukaryota</taxon>
        <taxon>Metazoa</taxon>
        <taxon>Ecdysozoa</taxon>
        <taxon>Arthropoda</taxon>
        <taxon>Hexapoda</taxon>
        <taxon>Insecta</taxon>
        <taxon>Pterygota</taxon>
        <taxon>Neoptera</taxon>
        <taxon>Endopterygota</taxon>
        <taxon>Coleoptera</taxon>
        <taxon>Polyphaga</taxon>
        <taxon>Cucujiformia</taxon>
        <taxon>Curculionidae</taxon>
        <taxon>Entiminae</taxon>
        <taxon>Cyphicerini</taxon>
        <taxon>Myllocerinus</taxon>
    </lineage>
</organism>
<dbReference type="GO" id="GO:0008137">
    <property type="term" value="F:NADH dehydrogenase (ubiquinone) activity"/>
    <property type="evidence" value="ECO:0007669"/>
    <property type="project" value="UniProtKB-EC"/>
</dbReference>
<keyword evidence="13 16" id="KW-0472">Membrane</keyword>
<keyword evidence="6" id="KW-0679">Respiratory chain</keyword>
<evidence type="ECO:0000256" key="16">
    <source>
        <dbReference type="SAM" id="Phobius"/>
    </source>
</evidence>
<feature type="transmembrane region" description="Helical" evidence="16">
    <location>
        <begin position="47"/>
        <end position="67"/>
    </location>
</feature>
<keyword evidence="12 17" id="KW-0496">Mitochondrion</keyword>
<evidence type="ECO:0000313" key="17">
    <source>
        <dbReference type="EMBL" id="QBF03601.1"/>
    </source>
</evidence>
<evidence type="ECO:0000256" key="2">
    <source>
        <dbReference type="ARBA" id="ARBA00005698"/>
    </source>
</evidence>
<evidence type="ECO:0000256" key="6">
    <source>
        <dbReference type="ARBA" id="ARBA00022660"/>
    </source>
</evidence>
<evidence type="ECO:0000256" key="9">
    <source>
        <dbReference type="ARBA" id="ARBA00022982"/>
    </source>
</evidence>
<dbReference type="EC" id="7.1.1.2" evidence="3"/>
<evidence type="ECO:0000256" key="8">
    <source>
        <dbReference type="ARBA" id="ARBA00022967"/>
    </source>
</evidence>
<feature type="transmembrane region" description="Helical" evidence="16">
    <location>
        <begin position="79"/>
        <end position="99"/>
    </location>
</feature>
<proteinExistence type="inferred from homology"/>
<evidence type="ECO:0000256" key="15">
    <source>
        <dbReference type="ARBA" id="ARBA00049551"/>
    </source>
</evidence>
<name>A0A411LVY0_9CUCU</name>
<dbReference type="PANTHER" id="PTHR11435:SF1">
    <property type="entry name" value="NADH-UBIQUINONE OXIDOREDUCTASE CHAIN 6"/>
    <property type="match status" value="1"/>
</dbReference>
<comment type="subcellular location">
    <subcellularLocation>
        <location evidence="1">Mitochondrion membrane</location>
        <topology evidence="1">Multi-pass membrane protein</topology>
    </subcellularLocation>
</comment>
<comment type="catalytic activity">
    <reaction evidence="15">
        <text>a ubiquinone + NADH + 5 H(+)(in) = a ubiquinol + NAD(+) + 4 H(+)(out)</text>
        <dbReference type="Rhea" id="RHEA:29091"/>
        <dbReference type="Rhea" id="RHEA-COMP:9565"/>
        <dbReference type="Rhea" id="RHEA-COMP:9566"/>
        <dbReference type="ChEBI" id="CHEBI:15378"/>
        <dbReference type="ChEBI" id="CHEBI:16389"/>
        <dbReference type="ChEBI" id="CHEBI:17976"/>
        <dbReference type="ChEBI" id="CHEBI:57540"/>
        <dbReference type="ChEBI" id="CHEBI:57945"/>
        <dbReference type="EC" id="7.1.1.2"/>
    </reaction>
</comment>
<evidence type="ECO:0000256" key="4">
    <source>
        <dbReference type="ARBA" id="ARBA00021095"/>
    </source>
</evidence>
<dbReference type="GO" id="GO:0031966">
    <property type="term" value="C:mitochondrial membrane"/>
    <property type="evidence" value="ECO:0007669"/>
    <property type="project" value="UniProtKB-SubCell"/>
</dbReference>
<feature type="transmembrane region" description="Helical" evidence="16">
    <location>
        <begin position="7"/>
        <end position="27"/>
    </location>
</feature>
<evidence type="ECO:0000256" key="7">
    <source>
        <dbReference type="ARBA" id="ARBA00022692"/>
    </source>
</evidence>
<sequence>MLFNLITLSWIFSLVFYSFKTSLIFSIHTFNSNFISSMVLGNLNINFWFSYILFLIMIGGMLVLFIYMTSIASDEKFKFSKTTSILLLMYIMFNMIIMFKDEFFSYLDTFNSNFLNMNFKEINLSLSKFTNIPNWLIFFILICYLLITLIVVVKIAYKKNGTLRPWLM</sequence>
<keyword evidence="8" id="KW-1278">Translocase</keyword>
<protein>
    <recommendedName>
        <fullName evidence="4">NADH-ubiquinone oxidoreductase chain 6</fullName>
        <ecNumber evidence="3">7.1.1.2</ecNumber>
    </recommendedName>
    <alternativeName>
        <fullName evidence="14">NADH dehydrogenase subunit 6</fullName>
    </alternativeName>
</protein>
<reference evidence="17" key="1">
    <citation type="submission" date="2018-04" db="EMBL/GenBank/DDBJ databases">
        <title>The complete mitochondrial genome of Myllocerinus aurolineatus.</title>
        <authorList>
            <person name="Chen S.C."/>
            <person name="Wang X.Q."/>
            <person name="Jiang H.Y."/>
            <person name="Peng P."/>
        </authorList>
    </citation>
    <scope>NUCLEOTIDE SEQUENCE</scope>
</reference>
<evidence type="ECO:0000256" key="3">
    <source>
        <dbReference type="ARBA" id="ARBA00012944"/>
    </source>
</evidence>
<evidence type="ECO:0000256" key="13">
    <source>
        <dbReference type="ARBA" id="ARBA00023136"/>
    </source>
</evidence>
<gene>
    <name evidence="17" type="primary">ND6</name>
</gene>
<geneLocation type="mitochondrion" evidence="17"/>
<dbReference type="PANTHER" id="PTHR11435">
    <property type="entry name" value="NADH UBIQUINONE OXIDOREDUCTASE SUBUNIT ND6"/>
    <property type="match status" value="1"/>
</dbReference>
<dbReference type="InterPro" id="IPR050269">
    <property type="entry name" value="ComplexI_Subunit6"/>
</dbReference>
<feature type="transmembrane region" description="Helical" evidence="16">
    <location>
        <begin position="135"/>
        <end position="157"/>
    </location>
</feature>
<dbReference type="AlphaFoldDB" id="A0A411LVY0"/>
<evidence type="ECO:0000256" key="10">
    <source>
        <dbReference type="ARBA" id="ARBA00022989"/>
    </source>
</evidence>
<keyword evidence="9" id="KW-0249">Electron transport</keyword>